<evidence type="ECO:0000256" key="1">
    <source>
        <dbReference type="SAM" id="Phobius"/>
    </source>
</evidence>
<dbReference type="RefSeq" id="XP_004261722.1">
    <property type="nucleotide sequence ID" value="XM_004261674.1"/>
</dbReference>
<protein>
    <submittedName>
        <fullName evidence="2">Uncharacterized protein</fullName>
    </submittedName>
</protein>
<sequence>MYILLTLFAVLSLADDVPTNLRCTEAIYMPIPQSYTFHHAITADLATSQIELQTESGETETQTMSGLYFMYKEEEDNQLYISTCGAKTTLDTEIYVFSTCTGNVAQDVFKVSKSDSTCSSTGKAASFVDIKANETVYVMVRVMAPKAGSITTNFVKVNDVQNTDCTTASNIESVPYSDVSNRTSTTNNAKVECYENAMPARWYRFVGDGKMYLIDTCSTVNTVDTILVLVDSVTSGNTCNGAKCLKYNDEGCGKSSTGAALAFASTKDKEYFIGVFAKNSANGRYQMNVQRLDSTLPFTSQTIPSAWPKTTVISEYNEQYTVVYLSIVGTGNEVVLSTCMSKSTTGGSGVEVVSSCSATTVVSAKINGVCGMDQYKVYKFESGVTYIAKFFCKSEECTINVNGQMKSQNHYQCEDSLLTEDTYTENVPLDQLTASQHGCNGIETSNKGSWYLIQKGLNTNVEHYSIGAVDATTGLSTGIVIETHSSCDAYCTAKDTTGKHDVFLNSGSLYVFVYSSTGSTSISVGIVKYDEVEHSSCISPKSITIPFTTIGFIDPNARNTLKCSMKSLPSFWYNIQLTESVDLIATTNSIDTKADTLLEVEVGCYPEGECITQNDDIENSATKASKISFTAYSRTSYNLAVAQTDLVARAHRISIYQTTPLESSKCATSAYLDFMVPQQNLYVYTTESHPTAAAGMVLRGSYYRFYLNKPMHITVKTCTSGTEVNNLIGIFKKCETKTVDGKEVSIPDVLVAGSNSSSKACGNYGAQFTYRAEAGQDYYLFVGAMETGSDGMIVAEVILDDSSEAPHPEWSSDDSHNNNSEDKNGISGWGIWGILFYGIYFVLIVVIAIALIIFYKRKNSSSSSFSSF</sequence>
<evidence type="ECO:0000313" key="3">
    <source>
        <dbReference type="Proteomes" id="UP000014680"/>
    </source>
</evidence>
<evidence type="ECO:0000313" key="2">
    <source>
        <dbReference type="EMBL" id="ELP94951.1"/>
    </source>
</evidence>
<dbReference type="VEuPathDB" id="AmoebaDB:EIN_250750"/>
<dbReference type="OrthoDB" id="27163at2759"/>
<accession>A0A0A1UED2</accession>
<keyword evidence="1" id="KW-0472">Membrane</keyword>
<keyword evidence="1" id="KW-1133">Transmembrane helix</keyword>
<dbReference type="AlphaFoldDB" id="A0A0A1UED2"/>
<feature type="transmembrane region" description="Helical" evidence="1">
    <location>
        <begin position="829"/>
        <end position="855"/>
    </location>
</feature>
<dbReference type="KEGG" id="eiv:EIN_250750"/>
<proteinExistence type="predicted"/>
<reference evidence="2 3" key="1">
    <citation type="submission" date="2012-10" db="EMBL/GenBank/DDBJ databases">
        <authorList>
            <person name="Zafar N."/>
            <person name="Inman J."/>
            <person name="Hall N."/>
            <person name="Lorenzi H."/>
            <person name="Caler E."/>
        </authorList>
    </citation>
    <scope>NUCLEOTIDE SEQUENCE [LARGE SCALE GENOMIC DNA]</scope>
    <source>
        <strain evidence="2 3">IP1</strain>
    </source>
</reference>
<dbReference type="Proteomes" id="UP000014680">
    <property type="component" value="Unassembled WGS sequence"/>
</dbReference>
<dbReference type="EMBL" id="KB206169">
    <property type="protein sequence ID" value="ELP94951.1"/>
    <property type="molecule type" value="Genomic_DNA"/>
</dbReference>
<name>A0A0A1UED2_ENTIV</name>
<dbReference type="OMA" id="IVMNVQL"/>
<organism evidence="2 3">
    <name type="scientific">Entamoeba invadens IP1</name>
    <dbReference type="NCBI Taxonomy" id="370355"/>
    <lineage>
        <taxon>Eukaryota</taxon>
        <taxon>Amoebozoa</taxon>
        <taxon>Evosea</taxon>
        <taxon>Archamoebae</taxon>
        <taxon>Mastigamoebida</taxon>
        <taxon>Entamoebidae</taxon>
        <taxon>Entamoeba</taxon>
    </lineage>
</organism>
<keyword evidence="1" id="KW-0812">Transmembrane</keyword>
<gene>
    <name evidence="2" type="ORF">EIN_250750</name>
</gene>
<dbReference type="GeneID" id="14893949"/>
<keyword evidence="3" id="KW-1185">Reference proteome</keyword>